<dbReference type="CDD" id="cd14014">
    <property type="entry name" value="STKc_PknB_like"/>
    <property type="match status" value="1"/>
</dbReference>
<dbReference type="FunFam" id="3.30.200.20:FF:000035">
    <property type="entry name" value="Serine/threonine protein kinase Stk1"/>
    <property type="match status" value="1"/>
</dbReference>
<dbReference type="InterPro" id="IPR008271">
    <property type="entry name" value="Ser/Thr_kinase_AS"/>
</dbReference>
<evidence type="ECO:0000313" key="14">
    <source>
        <dbReference type="EMBL" id="PYC83810.1"/>
    </source>
</evidence>
<organism evidence="14 15">
    <name type="scientific">Streptomyces tateyamensis</name>
    <dbReference type="NCBI Taxonomy" id="565073"/>
    <lineage>
        <taxon>Bacteria</taxon>
        <taxon>Bacillati</taxon>
        <taxon>Actinomycetota</taxon>
        <taxon>Actinomycetes</taxon>
        <taxon>Kitasatosporales</taxon>
        <taxon>Streptomycetaceae</taxon>
        <taxon>Streptomyces</taxon>
    </lineage>
</organism>
<dbReference type="EC" id="2.7.11.1" evidence="1"/>
<name>A0A2V4PIU5_9ACTN</name>
<dbReference type="GO" id="GO:1990904">
    <property type="term" value="C:ribonucleoprotein complex"/>
    <property type="evidence" value="ECO:0007669"/>
    <property type="project" value="UniProtKB-KW"/>
</dbReference>
<comment type="catalytic activity">
    <reaction evidence="9">
        <text>L-threonyl-[protein] + ATP = O-phospho-L-threonyl-[protein] + ADP + H(+)</text>
        <dbReference type="Rhea" id="RHEA:46608"/>
        <dbReference type="Rhea" id="RHEA-COMP:11060"/>
        <dbReference type="Rhea" id="RHEA-COMP:11605"/>
        <dbReference type="ChEBI" id="CHEBI:15378"/>
        <dbReference type="ChEBI" id="CHEBI:30013"/>
        <dbReference type="ChEBI" id="CHEBI:30616"/>
        <dbReference type="ChEBI" id="CHEBI:61977"/>
        <dbReference type="ChEBI" id="CHEBI:456216"/>
        <dbReference type="EC" id="2.7.11.1"/>
    </reaction>
</comment>
<protein>
    <recommendedName>
        <fullName evidence="1">non-specific serine/threonine protein kinase</fullName>
        <ecNumber evidence="1">2.7.11.1</ecNumber>
    </recommendedName>
</protein>
<evidence type="ECO:0000259" key="13">
    <source>
        <dbReference type="PROSITE" id="PS50011"/>
    </source>
</evidence>
<feature type="compositionally biased region" description="Low complexity" evidence="12">
    <location>
        <begin position="383"/>
        <end position="406"/>
    </location>
</feature>
<evidence type="ECO:0000256" key="6">
    <source>
        <dbReference type="ARBA" id="ARBA00022840"/>
    </source>
</evidence>
<dbReference type="Gene3D" id="1.10.510.10">
    <property type="entry name" value="Transferase(Phosphotransferase) domain 1"/>
    <property type="match status" value="1"/>
</dbReference>
<feature type="compositionally biased region" description="Low complexity" evidence="12">
    <location>
        <begin position="418"/>
        <end position="432"/>
    </location>
</feature>
<evidence type="ECO:0000256" key="2">
    <source>
        <dbReference type="ARBA" id="ARBA00022527"/>
    </source>
</evidence>
<dbReference type="EMBL" id="PYBW01000027">
    <property type="protein sequence ID" value="PYC83810.1"/>
    <property type="molecule type" value="Genomic_DNA"/>
</dbReference>
<dbReference type="GO" id="GO:0005524">
    <property type="term" value="F:ATP binding"/>
    <property type="evidence" value="ECO:0007669"/>
    <property type="project" value="UniProtKB-UniRule"/>
</dbReference>
<dbReference type="SUPFAM" id="SSF56112">
    <property type="entry name" value="Protein kinase-like (PK-like)"/>
    <property type="match status" value="1"/>
</dbReference>
<comment type="caution">
    <text evidence="14">The sequence shown here is derived from an EMBL/GenBank/DDBJ whole genome shotgun (WGS) entry which is preliminary data.</text>
</comment>
<evidence type="ECO:0000256" key="8">
    <source>
        <dbReference type="ARBA" id="ARBA00023274"/>
    </source>
</evidence>
<dbReference type="OrthoDB" id="9762169at2"/>
<dbReference type="InterPro" id="IPR000719">
    <property type="entry name" value="Prot_kinase_dom"/>
</dbReference>
<feature type="compositionally biased region" description="Gly residues" evidence="12">
    <location>
        <begin position="474"/>
        <end position="502"/>
    </location>
</feature>
<dbReference type="GO" id="GO:0003735">
    <property type="term" value="F:structural constituent of ribosome"/>
    <property type="evidence" value="ECO:0007669"/>
    <property type="project" value="InterPro"/>
</dbReference>
<keyword evidence="3" id="KW-0808">Transferase</keyword>
<sequence>MWGRGTVLGDRYTLTERLGGGAMGEVWRAADRVLERQVAVKIVLPALLEDSAFAERFRREARMLAALNHRGIVDIHDYGEQPGADGAAPVAFIVMELLDGQPLDRIRAERGTLPVEQAMDIVAQALDALHAAHQQGIVHRDIKPSNLMLRADGQVTVTDFGIARTLAGTKITTAHAVMGTALYMAPEQAEGLGTTPACDLYSMGVLSYELLTGELPFTGETAIEIVLKHVREPAPGLAERFPAAVREVVAKALAKRPGDRFADAAEMAAAARAAVGSEEPGARLAGLTTRTAAVGAAVGVAKAAEEAAVPEVVDVPDVAEVVEAAVQPVEPVVVGAAQAATAAVAAPWHRRRSSLVAAAVAAVLVVAGTVTVLHLDSSAGQVGANRPGASGPAPAGSPSGSASVSASAPASASVSAPAASSAAPSGADSPSAPAGPPASGGNGGAAAGGAAGGGNAGGSGNGGGNGGAAPVSGGSKGGGAAGGTGTGSSAGAGGGTPPGSSGGTKPTTPPPPANSRPAGCESAHDITNVGDGSKLGLSSDNISAGNKVVSGGYSSWGWVYSLSAGQQVTFHACSAGGPPMGVPVGSSVIELVGNYGTTTFGVTSAGGGTYTLHSAYLSTYCLTSHGSGTPVTLDSCDSSGAQQWRIP</sequence>
<dbReference type="InterPro" id="IPR001859">
    <property type="entry name" value="Ribosomal_P1/P2_euk"/>
</dbReference>
<dbReference type="PROSITE" id="PS50231">
    <property type="entry name" value="RICIN_B_LECTIN"/>
    <property type="match status" value="1"/>
</dbReference>
<keyword evidence="2" id="KW-0723">Serine/threonine-protein kinase</keyword>
<keyword evidence="7" id="KW-0689">Ribosomal protein</keyword>
<accession>A0A2V4PIU5</accession>
<dbReference type="AlphaFoldDB" id="A0A2V4PIU5"/>
<feature type="region of interest" description="Disordered" evidence="12">
    <location>
        <begin position="382"/>
        <end position="406"/>
    </location>
</feature>
<keyword evidence="6 11" id="KW-0067">ATP-binding</keyword>
<dbReference type="GO" id="GO:0004674">
    <property type="term" value="F:protein serine/threonine kinase activity"/>
    <property type="evidence" value="ECO:0007669"/>
    <property type="project" value="UniProtKB-KW"/>
</dbReference>
<evidence type="ECO:0000256" key="5">
    <source>
        <dbReference type="ARBA" id="ARBA00022777"/>
    </source>
</evidence>
<reference evidence="14 15" key="1">
    <citation type="submission" date="2018-03" db="EMBL/GenBank/DDBJ databases">
        <title>Bioinformatic expansion and discovery of thiopeptide antibiotics.</title>
        <authorList>
            <person name="Schwalen C.J."/>
            <person name="Hudson G.A."/>
            <person name="Mitchell D.A."/>
        </authorList>
    </citation>
    <scope>NUCLEOTIDE SEQUENCE [LARGE SCALE GENOMIC DNA]</scope>
    <source>
        <strain evidence="14 15">ATCC 21389</strain>
    </source>
</reference>
<dbReference type="GO" id="GO:0006412">
    <property type="term" value="P:translation"/>
    <property type="evidence" value="ECO:0007669"/>
    <property type="project" value="InterPro"/>
</dbReference>
<dbReference type="GO" id="GO:0005840">
    <property type="term" value="C:ribosome"/>
    <property type="evidence" value="ECO:0007669"/>
    <property type="project" value="UniProtKB-KW"/>
</dbReference>
<keyword evidence="5" id="KW-0418">Kinase</keyword>
<evidence type="ECO:0000256" key="9">
    <source>
        <dbReference type="ARBA" id="ARBA00047899"/>
    </source>
</evidence>
<gene>
    <name evidence="14" type="ORF">C7C46_08690</name>
</gene>
<feature type="binding site" evidence="11">
    <location>
        <position position="41"/>
    </location>
    <ligand>
        <name>ATP</name>
        <dbReference type="ChEBI" id="CHEBI:30616"/>
    </ligand>
</feature>
<evidence type="ECO:0000256" key="3">
    <source>
        <dbReference type="ARBA" id="ARBA00022679"/>
    </source>
</evidence>
<dbReference type="PROSITE" id="PS00107">
    <property type="entry name" value="PROTEIN_KINASE_ATP"/>
    <property type="match status" value="1"/>
</dbReference>
<keyword evidence="4 11" id="KW-0547">Nucleotide-binding</keyword>
<feature type="compositionally biased region" description="Gly residues" evidence="12">
    <location>
        <begin position="438"/>
        <end position="451"/>
    </location>
</feature>
<evidence type="ECO:0000256" key="12">
    <source>
        <dbReference type="SAM" id="MobiDB-lite"/>
    </source>
</evidence>
<dbReference type="InterPro" id="IPR017441">
    <property type="entry name" value="Protein_kinase_ATP_BS"/>
</dbReference>
<evidence type="ECO:0000256" key="1">
    <source>
        <dbReference type="ARBA" id="ARBA00012513"/>
    </source>
</evidence>
<dbReference type="SUPFAM" id="SSF50370">
    <property type="entry name" value="Ricin B-like lectins"/>
    <property type="match status" value="1"/>
</dbReference>
<dbReference type="PRINTS" id="PR00456">
    <property type="entry name" value="RIBOSOMALP2"/>
</dbReference>
<feature type="region of interest" description="Disordered" evidence="12">
    <location>
        <begin position="418"/>
        <end position="451"/>
    </location>
</feature>
<dbReference type="PROSITE" id="PS50011">
    <property type="entry name" value="PROTEIN_KINASE_DOM"/>
    <property type="match status" value="1"/>
</dbReference>
<evidence type="ECO:0000256" key="7">
    <source>
        <dbReference type="ARBA" id="ARBA00022980"/>
    </source>
</evidence>
<dbReference type="Gene3D" id="3.30.200.20">
    <property type="entry name" value="Phosphorylase Kinase, domain 1"/>
    <property type="match status" value="1"/>
</dbReference>
<dbReference type="InterPro" id="IPR035992">
    <property type="entry name" value="Ricin_B-like_lectins"/>
</dbReference>
<dbReference type="GO" id="GO:0045717">
    <property type="term" value="P:negative regulation of fatty acid biosynthetic process"/>
    <property type="evidence" value="ECO:0007669"/>
    <property type="project" value="UniProtKB-ARBA"/>
</dbReference>
<feature type="region of interest" description="Disordered" evidence="12">
    <location>
        <begin position="474"/>
        <end position="527"/>
    </location>
</feature>
<dbReference type="PANTHER" id="PTHR43289:SF6">
    <property type="entry name" value="SERINE_THREONINE-PROTEIN KINASE NEKL-3"/>
    <property type="match status" value="1"/>
</dbReference>
<feature type="domain" description="Protein kinase" evidence="13">
    <location>
        <begin position="12"/>
        <end position="275"/>
    </location>
</feature>
<comment type="catalytic activity">
    <reaction evidence="10">
        <text>L-seryl-[protein] + ATP = O-phospho-L-seryl-[protein] + ADP + H(+)</text>
        <dbReference type="Rhea" id="RHEA:17989"/>
        <dbReference type="Rhea" id="RHEA-COMP:9863"/>
        <dbReference type="Rhea" id="RHEA-COMP:11604"/>
        <dbReference type="ChEBI" id="CHEBI:15378"/>
        <dbReference type="ChEBI" id="CHEBI:29999"/>
        <dbReference type="ChEBI" id="CHEBI:30616"/>
        <dbReference type="ChEBI" id="CHEBI:83421"/>
        <dbReference type="ChEBI" id="CHEBI:456216"/>
        <dbReference type="EC" id="2.7.11.1"/>
    </reaction>
</comment>
<dbReference type="Pfam" id="PF00069">
    <property type="entry name" value="Pkinase"/>
    <property type="match status" value="1"/>
</dbReference>
<keyword evidence="8" id="KW-0687">Ribonucleoprotein</keyword>
<keyword evidence="15" id="KW-1185">Reference proteome</keyword>
<proteinExistence type="predicted"/>
<evidence type="ECO:0000256" key="10">
    <source>
        <dbReference type="ARBA" id="ARBA00048679"/>
    </source>
</evidence>
<evidence type="ECO:0000256" key="11">
    <source>
        <dbReference type="PROSITE-ProRule" id="PRU10141"/>
    </source>
</evidence>
<dbReference type="SMART" id="SM00220">
    <property type="entry name" value="S_TKc"/>
    <property type="match status" value="1"/>
</dbReference>
<dbReference type="Gene3D" id="2.80.10.50">
    <property type="match status" value="1"/>
</dbReference>
<dbReference type="PANTHER" id="PTHR43289">
    <property type="entry name" value="MITOGEN-ACTIVATED PROTEIN KINASE KINASE KINASE 20-RELATED"/>
    <property type="match status" value="1"/>
</dbReference>
<dbReference type="Proteomes" id="UP000248039">
    <property type="component" value="Unassembled WGS sequence"/>
</dbReference>
<evidence type="ECO:0000256" key="4">
    <source>
        <dbReference type="ARBA" id="ARBA00022741"/>
    </source>
</evidence>
<dbReference type="FunFam" id="1.10.510.10:FF:000021">
    <property type="entry name" value="Serine/threonine protein kinase"/>
    <property type="match status" value="1"/>
</dbReference>
<dbReference type="InterPro" id="IPR011009">
    <property type="entry name" value="Kinase-like_dom_sf"/>
</dbReference>
<evidence type="ECO:0000313" key="15">
    <source>
        <dbReference type="Proteomes" id="UP000248039"/>
    </source>
</evidence>
<dbReference type="PROSITE" id="PS00108">
    <property type="entry name" value="PROTEIN_KINASE_ST"/>
    <property type="match status" value="1"/>
</dbReference>